<keyword evidence="2" id="KW-0813">Transport</keyword>
<evidence type="ECO:0000313" key="9">
    <source>
        <dbReference type="Proteomes" id="UP000633136"/>
    </source>
</evidence>
<feature type="transmembrane region" description="Helical" evidence="6">
    <location>
        <begin position="201"/>
        <end position="224"/>
    </location>
</feature>
<evidence type="ECO:0000259" key="7">
    <source>
        <dbReference type="PROSITE" id="PS50850"/>
    </source>
</evidence>
<sequence>MSTGEADHSTEARSVQPLNKKVITAWSLWSWGNSTVSAVMTTFVFGTYLTSGVFDLPGTPEAESGDRGSQHLAVATALAGAVVALTAPVIGQRTDKAGRRRLWLTVNTVMVLIMVAACFFVRPEEGFLLLGVTLMALMGIFDEFANLNYNAMITDISDHERMGRVSGIGWGAGYMGGIVLLLICYVALIEGDLLGIGTDDAINIRTVAVVAAVWHLVFALPLLLTKVPTADQDQMEEKVSVVESYRRLFRVISGLWRRDRNTLWFLISSAVYRDGLSAIFTWGAVLGVHVYRIEDHEIPFTEIAGSVLLFGIAGNVVAAVGAAVGGWFDDRMGPRAVISFSLSSMLGTAVIMWFLVEERQVLGISMSPVEAFWLFGLLLCLFVGPAQASSRAFLGRLAPPDKAGELFGLYATAGRGFSFLTPALIGLLIWAFGGQIMAIPGIILVLGVGLGLLLGLVRSPQGPAQMQAG</sequence>
<evidence type="ECO:0000256" key="3">
    <source>
        <dbReference type="ARBA" id="ARBA00022692"/>
    </source>
</evidence>
<evidence type="ECO:0000256" key="1">
    <source>
        <dbReference type="ARBA" id="ARBA00004651"/>
    </source>
</evidence>
<dbReference type="InterPro" id="IPR050495">
    <property type="entry name" value="ATG22/LtaA_families"/>
</dbReference>
<dbReference type="SUPFAM" id="SSF103473">
    <property type="entry name" value="MFS general substrate transporter"/>
    <property type="match status" value="1"/>
</dbReference>
<dbReference type="Pfam" id="PF11700">
    <property type="entry name" value="ATG22"/>
    <property type="match status" value="1"/>
</dbReference>
<protein>
    <submittedName>
        <fullName evidence="8">MFS transporter</fullName>
    </submittedName>
</protein>
<evidence type="ECO:0000256" key="4">
    <source>
        <dbReference type="ARBA" id="ARBA00022989"/>
    </source>
</evidence>
<name>A0A917AU71_9MICC</name>
<dbReference type="PROSITE" id="PS50850">
    <property type="entry name" value="MFS"/>
    <property type="match status" value="1"/>
</dbReference>
<evidence type="ECO:0000256" key="2">
    <source>
        <dbReference type="ARBA" id="ARBA00022448"/>
    </source>
</evidence>
<dbReference type="Proteomes" id="UP000633136">
    <property type="component" value="Unassembled WGS sequence"/>
</dbReference>
<feature type="transmembrane region" description="Helical" evidence="6">
    <location>
        <begin position="303"/>
        <end position="324"/>
    </location>
</feature>
<feature type="transmembrane region" description="Helical" evidence="6">
    <location>
        <begin position="406"/>
        <end position="432"/>
    </location>
</feature>
<organism evidence="8 9">
    <name type="scientific">Nesterenkonia cremea</name>
    <dbReference type="NCBI Taxonomy" id="1882340"/>
    <lineage>
        <taxon>Bacteria</taxon>
        <taxon>Bacillati</taxon>
        <taxon>Actinomycetota</taxon>
        <taxon>Actinomycetes</taxon>
        <taxon>Micrococcales</taxon>
        <taxon>Micrococcaceae</taxon>
        <taxon>Nesterenkonia</taxon>
    </lineage>
</organism>
<accession>A0A917AU71</accession>
<feature type="transmembrane region" description="Helical" evidence="6">
    <location>
        <begin position="128"/>
        <end position="147"/>
    </location>
</feature>
<feature type="transmembrane region" description="Helical" evidence="6">
    <location>
        <begin position="371"/>
        <end position="394"/>
    </location>
</feature>
<feature type="transmembrane region" description="Helical" evidence="6">
    <location>
        <begin position="336"/>
        <end position="356"/>
    </location>
</feature>
<reference evidence="8" key="1">
    <citation type="journal article" date="2014" name="Int. J. Syst. Evol. Microbiol.">
        <title>Complete genome sequence of Corynebacterium casei LMG S-19264T (=DSM 44701T), isolated from a smear-ripened cheese.</title>
        <authorList>
            <consortium name="US DOE Joint Genome Institute (JGI-PGF)"/>
            <person name="Walter F."/>
            <person name="Albersmeier A."/>
            <person name="Kalinowski J."/>
            <person name="Ruckert C."/>
        </authorList>
    </citation>
    <scope>NUCLEOTIDE SEQUENCE</scope>
    <source>
        <strain evidence="8">CGMCC 1.15388</strain>
    </source>
</reference>
<dbReference type="RefSeq" id="WP_188685301.1">
    <property type="nucleotide sequence ID" value="NZ_BMIS01000009.1"/>
</dbReference>
<keyword evidence="4 6" id="KW-1133">Transmembrane helix</keyword>
<keyword evidence="9" id="KW-1185">Reference proteome</keyword>
<dbReference type="InterPro" id="IPR020846">
    <property type="entry name" value="MFS_dom"/>
</dbReference>
<dbReference type="PANTHER" id="PTHR23519:SF1">
    <property type="entry name" value="AUTOPHAGY-RELATED PROTEIN 22"/>
    <property type="match status" value="1"/>
</dbReference>
<keyword evidence="5 6" id="KW-0472">Membrane</keyword>
<feature type="transmembrane region" description="Helical" evidence="6">
    <location>
        <begin position="438"/>
        <end position="457"/>
    </location>
</feature>
<dbReference type="GO" id="GO:0005886">
    <property type="term" value="C:plasma membrane"/>
    <property type="evidence" value="ECO:0007669"/>
    <property type="project" value="UniProtKB-SubCell"/>
</dbReference>
<feature type="transmembrane region" description="Helical" evidence="6">
    <location>
        <begin position="168"/>
        <end position="189"/>
    </location>
</feature>
<evidence type="ECO:0000256" key="6">
    <source>
        <dbReference type="SAM" id="Phobius"/>
    </source>
</evidence>
<dbReference type="AlphaFoldDB" id="A0A917AU71"/>
<keyword evidence="3 6" id="KW-0812">Transmembrane</keyword>
<feature type="transmembrane region" description="Helical" evidence="6">
    <location>
        <begin position="102"/>
        <end position="122"/>
    </location>
</feature>
<feature type="transmembrane region" description="Helical" evidence="6">
    <location>
        <begin position="69"/>
        <end position="90"/>
    </location>
</feature>
<comment type="subcellular location">
    <subcellularLocation>
        <location evidence="1">Cell membrane</location>
        <topology evidence="1">Multi-pass membrane protein</topology>
    </subcellularLocation>
</comment>
<evidence type="ECO:0000256" key="5">
    <source>
        <dbReference type="ARBA" id="ARBA00023136"/>
    </source>
</evidence>
<proteinExistence type="predicted"/>
<dbReference type="InterPro" id="IPR036259">
    <property type="entry name" value="MFS_trans_sf"/>
</dbReference>
<dbReference type="EMBL" id="BMIS01000009">
    <property type="protein sequence ID" value="GGE72940.1"/>
    <property type="molecule type" value="Genomic_DNA"/>
</dbReference>
<reference evidence="8" key="2">
    <citation type="submission" date="2020-09" db="EMBL/GenBank/DDBJ databases">
        <authorList>
            <person name="Sun Q."/>
            <person name="Zhou Y."/>
        </authorList>
    </citation>
    <scope>NUCLEOTIDE SEQUENCE</scope>
    <source>
        <strain evidence="8">CGMCC 1.15388</strain>
    </source>
</reference>
<dbReference type="InterPro" id="IPR024671">
    <property type="entry name" value="Atg22-like"/>
</dbReference>
<gene>
    <name evidence="8" type="ORF">GCM10011401_19990</name>
</gene>
<dbReference type="Gene3D" id="1.20.1250.20">
    <property type="entry name" value="MFS general substrate transporter like domains"/>
    <property type="match status" value="1"/>
</dbReference>
<feature type="transmembrane region" description="Helical" evidence="6">
    <location>
        <begin position="263"/>
        <end position="291"/>
    </location>
</feature>
<comment type="caution">
    <text evidence="8">The sequence shown here is derived from an EMBL/GenBank/DDBJ whole genome shotgun (WGS) entry which is preliminary data.</text>
</comment>
<dbReference type="PANTHER" id="PTHR23519">
    <property type="entry name" value="AUTOPHAGY-RELATED PROTEIN 22"/>
    <property type="match status" value="1"/>
</dbReference>
<feature type="domain" description="Major facilitator superfamily (MFS) profile" evidence="7">
    <location>
        <begin position="34"/>
        <end position="459"/>
    </location>
</feature>
<feature type="transmembrane region" description="Helical" evidence="6">
    <location>
        <begin position="28"/>
        <end position="49"/>
    </location>
</feature>
<evidence type="ECO:0000313" key="8">
    <source>
        <dbReference type="EMBL" id="GGE72940.1"/>
    </source>
</evidence>
<dbReference type="GO" id="GO:0022857">
    <property type="term" value="F:transmembrane transporter activity"/>
    <property type="evidence" value="ECO:0007669"/>
    <property type="project" value="InterPro"/>
</dbReference>